<name>A0ABP5QI09_9MICO</name>
<dbReference type="CDD" id="cd10283">
    <property type="entry name" value="MnuA_DNase1-like"/>
    <property type="match status" value="1"/>
</dbReference>
<dbReference type="InterPro" id="IPR047971">
    <property type="entry name" value="ExeM-like"/>
</dbReference>
<sequence>MGRMQLPSRRPHLAVSASIAGGVLFAACLGAVAPASAAPLPGIAPAAAAAAPAAAVAAAGDTHTIAELQGTGDSSPFATDDEPEVTTSGIVTAAYPTGGFRGYTLQTPGTGGELDLAAHTASDGIFVYSSATVGEVEIGDYVQVTGVVSEYFGLTELTVGAGDAVVLDEEAEPVLPAEIVLPGDAAGRETLESMLLLPQGDFTVSNTYSTNQYAEIGLAVGDTPLITPTEIARPGTAAYDAAVADNAARAVTLDDGSSIDFLGADANKDIPLPYLTDVPTITVGSTATFTEPVVLDYRFSAWKFQPTSQLVAGGTLPAEFTDVRPAAPGEVGGDIRIAGFNVLNYFTTTGDSLEGCTFYTDRDGANVTVDDGCDARGAAEADDLERQQAKIVAAINGLGADVVSLEEIENSVKFGDDRDTSLAALVDALNAGLADGEDAWAYVASPEASALPDVEAQDVIRTAFIYKPSAVSPVGASRVLLDEAFDNARQPLAQEFEPAGGGDAFLAIVNHFKSKSSGEGADADQGDGQGGSNASRVAQANALLAFSDGLQTELGTTDVFLIGDFNAYTMEDPAVAITDAGYTDLGAGTGDDGAAEYSYSFSGQSGSLDHVYASPTAAEKVTGVDIWNINSGESIAKEYSRYNYNATDFYDESVYRSSDHDPVVVGYELTGTGPEEPGEPVTDRLSGADRYESAVAASLAGWPEGADTVYVVSGEVFPDALSAAPAAAAAGAPVLLVPQGGVPAAVQAELARLEPSSIVVVGGASSVSPAVADSLGLVAPVTRLEGADRYATSRAVAEAAFGADGAGVAVLAAGANFADALSAGAAVGSAGPVLLVDGAAGGLDDATVELLAALGADEIDIAGGPASVSDGILAEAGVIAPAERLGGADRYDSSRVITAHFFDAADRVLLATGLSFPDALAGSALAAHLGSPLLTVPGDCVPLETLDLIAELGAGQVTLLGGESTLTPAVAELDACGAVG</sequence>
<dbReference type="InterPro" id="IPR036691">
    <property type="entry name" value="Endo/exonu/phosph_ase_sf"/>
</dbReference>
<dbReference type="Gene3D" id="3.60.10.10">
    <property type="entry name" value="Endonuclease/exonuclease/phosphatase"/>
    <property type="match status" value="1"/>
</dbReference>
<dbReference type="Pfam" id="PF03372">
    <property type="entry name" value="Exo_endo_phos"/>
    <property type="match status" value="1"/>
</dbReference>
<dbReference type="PANTHER" id="PTHR42834:SF1">
    <property type="entry name" value="ENDONUCLEASE_EXONUCLEASE_PHOSPHATASE FAMILY PROTEIN (AFU_ORTHOLOGUE AFUA_3G09210)"/>
    <property type="match status" value="1"/>
</dbReference>
<dbReference type="InterPro" id="IPR005135">
    <property type="entry name" value="Endo/exonuclease/phosphatase"/>
</dbReference>
<dbReference type="Pfam" id="PF04122">
    <property type="entry name" value="CW_binding_2"/>
    <property type="match status" value="3"/>
</dbReference>
<dbReference type="Gene3D" id="3.40.50.12090">
    <property type="match status" value="1"/>
</dbReference>
<organism evidence="3 4">
    <name type="scientific">Herbiconiux moechotypicola</name>
    <dbReference type="NCBI Taxonomy" id="637393"/>
    <lineage>
        <taxon>Bacteria</taxon>
        <taxon>Bacillati</taxon>
        <taxon>Actinomycetota</taxon>
        <taxon>Actinomycetes</taxon>
        <taxon>Micrococcales</taxon>
        <taxon>Microbacteriaceae</taxon>
        <taxon>Herbiconiux</taxon>
    </lineage>
</organism>
<feature type="domain" description="Endonuclease/exonuclease/phosphatase" evidence="2">
    <location>
        <begin position="379"/>
        <end position="660"/>
    </location>
</feature>
<dbReference type="EMBL" id="BAAAQY010000005">
    <property type="protein sequence ID" value="GAA2234094.1"/>
    <property type="molecule type" value="Genomic_DNA"/>
</dbReference>
<dbReference type="InterPro" id="IPR007253">
    <property type="entry name" value="Cell_wall-bd_2"/>
</dbReference>
<dbReference type="Proteomes" id="UP001500929">
    <property type="component" value="Unassembled WGS sequence"/>
</dbReference>
<keyword evidence="1" id="KW-0732">Signal</keyword>
<dbReference type="PROSITE" id="PS51257">
    <property type="entry name" value="PROKAR_LIPOPROTEIN"/>
    <property type="match status" value="1"/>
</dbReference>
<gene>
    <name evidence="3" type="ORF">GCM10009851_18890</name>
</gene>
<accession>A0ABP5QI09</accession>
<protein>
    <recommendedName>
        <fullName evidence="2">Endonuclease/exonuclease/phosphatase domain-containing protein</fullName>
    </recommendedName>
</protein>
<proteinExistence type="predicted"/>
<comment type="caution">
    <text evidence="3">The sequence shown here is derived from an EMBL/GenBank/DDBJ whole genome shotgun (WGS) entry which is preliminary data.</text>
</comment>
<dbReference type="SUPFAM" id="SSF56219">
    <property type="entry name" value="DNase I-like"/>
    <property type="match status" value="1"/>
</dbReference>
<reference evidence="4" key="1">
    <citation type="journal article" date="2019" name="Int. J. Syst. Evol. Microbiol.">
        <title>The Global Catalogue of Microorganisms (GCM) 10K type strain sequencing project: providing services to taxonomists for standard genome sequencing and annotation.</title>
        <authorList>
            <consortium name="The Broad Institute Genomics Platform"/>
            <consortium name="The Broad Institute Genome Sequencing Center for Infectious Disease"/>
            <person name="Wu L."/>
            <person name="Ma J."/>
        </authorList>
    </citation>
    <scope>NUCLEOTIDE SEQUENCE [LARGE SCALE GENOMIC DNA]</scope>
    <source>
        <strain evidence="4">JCM 16117</strain>
    </source>
</reference>
<dbReference type="PANTHER" id="PTHR42834">
    <property type="entry name" value="ENDONUCLEASE/EXONUCLEASE/PHOSPHATASE FAMILY PROTEIN (AFU_ORTHOLOGUE AFUA_3G09210)"/>
    <property type="match status" value="1"/>
</dbReference>
<evidence type="ECO:0000313" key="4">
    <source>
        <dbReference type="Proteomes" id="UP001500929"/>
    </source>
</evidence>
<evidence type="ECO:0000256" key="1">
    <source>
        <dbReference type="SAM" id="SignalP"/>
    </source>
</evidence>
<feature type="signal peptide" evidence="1">
    <location>
        <begin position="1"/>
        <end position="37"/>
    </location>
</feature>
<keyword evidence="4" id="KW-1185">Reference proteome</keyword>
<evidence type="ECO:0000259" key="2">
    <source>
        <dbReference type="Pfam" id="PF03372"/>
    </source>
</evidence>
<evidence type="ECO:0000313" key="3">
    <source>
        <dbReference type="EMBL" id="GAA2234094.1"/>
    </source>
</evidence>
<dbReference type="NCBIfam" id="NF033681">
    <property type="entry name" value="ExeM_NucH_DNase"/>
    <property type="match status" value="1"/>
</dbReference>
<feature type="chain" id="PRO_5045434403" description="Endonuclease/exonuclease/phosphatase domain-containing protein" evidence="1">
    <location>
        <begin position="38"/>
        <end position="980"/>
    </location>
</feature>
<dbReference type="CDD" id="cd04486">
    <property type="entry name" value="YhcR_OBF_like"/>
    <property type="match status" value="1"/>
</dbReference>